<evidence type="ECO:0000256" key="1">
    <source>
        <dbReference type="ARBA" id="ARBA00004651"/>
    </source>
</evidence>
<feature type="transmembrane region" description="Helical" evidence="8">
    <location>
        <begin position="147"/>
        <end position="173"/>
    </location>
</feature>
<dbReference type="GO" id="GO:0055085">
    <property type="term" value="P:transmembrane transport"/>
    <property type="evidence" value="ECO:0007669"/>
    <property type="project" value="TreeGrafter"/>
</dbReference>
<evidence type="ECO:0000256" key="4">
    <source>
        <dbReference type="ARBA" id="ARBA00022475"/>
    </source>
</evidence>
<feature type="transmembrane region" description="Helical" evidence="8">
    <location>
        <begin position="67"/>
        <end position="89"/>
    </location>
</feature>
<evidence type="ECO:0000256" key="6">
    <source>
        <dbReference type="ARBA" id="ARBA00022989"/>
    </source>
</evidence>
<feature type="transmembrane region" description="Helical" evidence="8">
    <location>
        <begin position="247"/>
        <end position="265"/>
    </location>
</feature>
<keyword evidence="3" id="KW-0813">Transport</keyword>
<protein>
    <recommendedName>
        <fullName evidence="11">AI-2E family transporter</fullName>
    </recommendedName>
</protein>
<dbReference type="GO" id="GO:0005886">
    <property type="term" value="C:plasma membrane"/>
    <property type="evidence" value="ECO:0007669"/>
    <property type="project" value="UniProtKB-SubCell"/>
</dbReference>
<evidence type="ECO:0000256" key="8">
    <source>
        <dbReference type="SAM" id="Phobius"/>
    </source>
</evidence>
<proteinExistence type="inferred from homology"/>
<keyword evidence="5 8" id="KW-0812">Transmembrane</keyword>
<dbReference type="InterPro" id="IPR002549">
    <property type="entry name" value="AI-2E-like"/>
</dbReference>
<feature type="transmembrane region" description="Helical" evidence="8">
    <location>
        <begin position="307"/>
        <end position="338"/>
    </location>
</feature>
<gene>
    <name evidence="9" type="ORF">UT11_C0045G0005</name>
</gene>
<feature type="transmembrane region" description="Helical" evidence="8">
    <location>
        <begin position="42"/>
        <end position="60"/>
    </location>
</feature>
<feature type="transmembrane region" description="Helical" evidence="8">
    <location>
        <begin position="270"/>
        <end position="287"/>
    </location>
</feature>
<keyword evidence="4" id="KW-1003">Cell membrane</keyword>
<evidence type="ECO:0008006" key="11">
    <source>
        <dbReference type="Google" id="ProtNLM"/>
    </source>
</evidence>
<evidence type="ECO:0000256" key="2">
    <source>
        <dbReference type="ARBA" id="ARBA00009773"/>
    </source>
</evidence>
<dbReference type="PANTHER" id="PTHR21716:SF53">
    <property type="entry name" value="PERMEASE PERM-RELATED"/>
    <property type="match status" value="1"/>
</dbReference>
<accession>A0A0G0NPQ7</accession>
<evidence type="ECO:0000313" key="9">
    <source>
        <dbReference type="EMBL" id="KKQ87879.1"/>
    </source>
</evidence>
<dbReference type="AlphaFoldDB" id="A0A0G0NPQ7"/>
<sequence>MANLDKSTQVIKLDLTWMSIIRVVIVLLSLVVIYFIRDVIVLLFAVFIIVAALNPLVSAFDKKMPRFVSVFLVYLLILVVLAIFSAIVIGPLTKQINQLATIIPDTVNQYLPSIERWRVSHQSDFSNLIESNLKSLSDKLSMLTGNVFQTIFSIFGGVITALTVFVLSFYLLLEEKRAKNLLNNILPAAQINRFYQIIHKFSEKMGAWVRGQLILMVVIGILDFIVLSVLKVEGSLALATWGGLTELIPYIGPILGAIPAIIVAWSSQGLVVALLVALIMLIAVQWLENQIIVPTVMKKAVGLSPVITILAILIGSKLFGILGVIVAVPVAALILVVVQEWENIVKIYNNTN</sequence>
<dbReference type="Proteomes" id="UP000033934">
    <property type="component" value="Unassembled WGS sequence"/>
</dbReference>
<comment type="similarity">
    <text evidence="2">Belongs to the autoinducer-2 exporter (AI-2E) (TC 2.A.86) family.</text>
</comment>
<dbReference type="PANTHER" id="PTHR21716">
    <property type="entry name" value="TRANSMEMBRANE PROTEIN"/>
    <property type="match status" value="1"/>
</dbReference>
<keyword evidence="6 8" id="KW-1133">Transmembrane helix</keyword>
<evidence type="ECO:0000313" key="10">
    <source>
        <dbReference type="Proteomes" id="UP000033934"/>
    </source>
</evidence>
<evidence type="ECO:0000256" key="5">
    <source>
        <dbReference type="ARBA" id="ARBA00022692"/>
    </source>
</evidence>
<comment type="subcellular location">
    <subcellularLocation>
        <location evidence="1">Cell membrane</location>
        <topology evidence="1">Multi-pass membrane protein</topology>
    </subcellularLocation>
</comment>
<comment type="caution">
    <text evidence="9">The sequence shown here is derived from an EMBL/GenBank/DDBJ whole genome shotgun (WGS) entry which is preliminary data.</text>
</comment>
<reference evidence="9 10" key="1">
    <citation type="journal article" date="2015" name="Nature">
        <title>rRNA introns, odd ribosomes, and small enigmatic genomes across a large radiation of phyla.</title>
        <authorList>
            <person name="Brown C.T."/>
            <person name="Hug L.A."/>
            <person name="Thomas B.C."/>
            <person name="Sharon I."/>
            <person name="Castelle C.J."/>
            <person name="Singh A."/>
            <person name="Wilkins M.J."/>
            <person name="Williams K.H."/>
            <person name="Banfield J.F."/>
        </authorList>
    </citation>
    <scope>NUCLEOTIDE SEQUENCE [LARGE SCALE GENOMIC DNA]</scope>
</reference>
<feature type="transmembrane region" description="Helical" evidence="8">
    <location>
        <begin position="15"/>
        <end position="36"/>
    </location>
</feature>
<evidence type="ECO:0000256" key="7">
    <source>
        <dbReference type="ARBA" id="ARBA00023136"/>
    </source>
</evidence>
<feature type="transmembrane region" description="Helical" evidence="8">
    <location>
        <begin position="207"/>
        <end position="227"/>
    </location>
</feature>
<name>A0A0G0NPQ7_9BACT</name>
<dbReference type="Pfam" id="PF01594">
    <property type="entry name" value="AI-2E_transport"/>
    <property type="match status" value="1"/>
</dbReference>
<evidence type="ECO:0000256" key="3">
    <source>
        <dbReference type="ARBA" id="ARBA00022448"/>
    </source>
</evidence>
<organism evidence="9 10">
    <name type="scientific">Berkelbacteria bacterium GW2011_GWA2_38_9</name>
    <dbReference type="NCBI Taxonomy" id="1618334"/>
    <lineage>
        <taxon>Bacteria</taxon>
        <taxon>Candidatus Berkelbacteria</taxon>
    </lineage>
</organism>
<keyword evidence="7 8" id="KW-0472">Membrane</keyword>
<dbReference type="EMBL" id="LBVO01000045">
    <property type="protein sequence ID" value="KKQ87879.1"/>
    <property type="molecule type" value="Genomic_DNA"/>
</dbReference>